<feature type="transmembrane region" description="Helical" evidence="10">
    <location>
        <begin position="29"/>
        <end position="55"/>
    </location>
</feature>
<dbReference type="InterPro" id="IPR011527">
    <property type="entry name" value="ABC1_TM_dom"/>
</dbReference>
<feature type="domain" description="ABC transmembrane type-1" evidence="12">
    <location>
        <begin position="139"/>
        <end position="318"/>
    </location>
</feature>
<dbReference type="AlphaFoldDB" id="A0A9D1F5X4"/>
<dbReference type="GO" id="GO:0005886">
    <property type="term" value="C:plasma membrane"/>
    <property type="evidence" value="ECO:0007669"/>
    <property type="project" value="UniProtKB-SubCell"/>
</dbReference>
<keyword evidence="6" id="KW-0378">Hydrolase</keyword>
<dbReference type="GO" id="GO:0140359">
    <property type="term" value="F:ABC-type transporter activity"/>
    <property type="evidence" value="ECO:0007669"/>
    <property type="project" value="InterPro"/>
</dbReference>
<keyword evidence="9 10" id="KW-0472">Membrane</keyword>
<dbReference type="PANTHER" id="PTHR24221">
    <property type="entry name" value="ATP-BINDING CASSETTE SUB-FAMILY B"/>
    <property type="match status" value="1"/>
</dbReference>
<feature type="domain" description="ABC transporter" evidence="11">
    <location>
        <begin position="354"/>
        <end position="593"/>
    </location>
</feature>
<dbReference type="InterPro" id="IPR036640">
    <property type="entry name" value="ABC1_TM_sf"/>
</dbReference>
<dbReference type="SMART" id="SM00382">
    <property type="entry name" value="AAA"/>
    <property type="match status" value="1"/>
</dbReference>
<evidence type="ECO:0000256" key="4">
    <source>
        <dbReference type="ARBA" id="ARBA00022692"/>
    </source>
</evidence>
<evidence type="ECO:0000256" key="6">
    <source>
        <dbReference type="ARBA" id="ARBA00022807"/>
    </source>
</evidence>
<dbReference type="EMBL" id="DVIT01000047">
    <property type="protein sequence ID" value="HIS48228.1"/>
    <property type="molecule type" value="Genomic_DNA"/>
</dbReference>
<evidence type="ECO:0000259" key="12">
    <source>
        <dbReference type="PROSITE" id="PS50929"/>
    </source>
</evidence>
<reference evidence="13" key="2">
    <citation type="journal article" date="2021" name="PeerJ">
        <title>Extensive microbial diversity within the chicken gut microbiome revealed by metagenomics and culture.</title>
        <authorList>
            <person name="Gilroy R."/>
            <person name="Ravi A."/>
            <person name="Getino M."/>
            <person name="Pursley I."/>
            <person name="Horton D.L."/>
            <person name="Alikhan N.F."/>
            <person name="Baker D."/>
            <person name="Gharbi K."/>
            <person name="Hall N."/>
            <person name="Watson M."/>
            <person name="Adriaenssens E.M."/>
            <person name="Foster-Nyarko E."/>
            <person name="Jarju S."/>
            <person name="Secka A."/>
            <person name="Antonio M."/>
            <person name="Oren A."/>
            <person name="Chaudhuri R.R."/>
            <person name="La Ragione R."/>
            <person name="Hildebrand F."/>
            <person name="Pallen M.J."/>
        </authorList>
    </citation>
    <scope>NUCLEOTIDE SEQUENCE</scope>
    <source>
        <strain evidence="13">CHK178-757</strain>
    </source>
</reference>
<dbReference type="InterPro" id="IPR027417">
    <property type="entry name" value="P-loop_NTPase"/>
</dbReference>
<comment type="subcellular location">
    <subcellularLocation>
        <location evidence="1">Cell membrane</location>
        <topology evidence="1">Multi-pass membrane protein</topology>
    </subcellularLocation>
</comment>
<proteinExistence type="predicted"/>
<keyword evidence="4 10" id="KW-0812">Transmembrane</keyword>
<dbReference type="InterPro" id="IPR039421">
    <property type="entry name" value="Type_1_exporter"/>
</dbReference>
<evidence type="ECO:0000313" key="13">
    <source>
        <dbReference type="EMBL" id="HIS48228.1"/>
    </source>
</evidence>
<keyword evidence="6" id="KW-0645">Protease</keyword>
<organism evidence="13 14">
    <name type="scientific">Candidatus Scybalocola faecigallinarum</name>
    <dbReference type="NCBI Taxonomy" id="2840941"/>
    <lineage>
        <taxon>Bacteria</taxon>
        <taxon>Bacillati</taxon>
        <taxon>Bacillota</taxon>
        <taxon>Clostridia</taxon>
        <taxon>Lachnospirales</taxon>
        <taxon>Lachnospiraceae</taxon>
        <taxon>Lachnospiraceae incertae sedis</taxon>
        <taxon>Candidatus Scybalocola (ex Gilroy et al. 2021)</taxon>
    </lineage>
</organism>
<comment type="caution">
    <text evidence="13">The sequence shown here is derived from an EMBL/GenBank/DDBJ whole genome shotgun (WGS) entry which is preliminary data.</text>
</comment>
<keyword evidence="5" id="KW-0547">Nucleotide-binding</keyword>
<dbReference type="GO" id="GO:0034040">
    <property type="term" value="F:ATPase-coupled lipid transmembrane transporter activity"/>
    <property type="evidence" value="ECO:0007669"/>
    <property type="project" value="TreeGrafter"/>
</dbReference>
<dbReference type="Gene3D" id="3.40.50.300">
    <property type="entry name" value="P-loop containing nucleotide triphosphate hydrolases"/>
    <property type="match status" value="1"/>
</dbReference>
<reference evidence="13" key="1">
    <citation type="submission" date="2020-10" db="EMBL/GenBank/DDBJ databases">
        <authorList>
            <person name="Gilroy R."/>
        </authorList>
    </citation>
    <scope>NUCLEOTIDE SEQUENCE</scope>
    <source>
        <strain evidence="13">CHK178-757</strain>
    </source>
</reference>
<name>A0A9D1F5X4_9FIRM</name>
<dbReference type="InterPro" id="IPR003439">
    <property type="entry name" value="ABC_transporter-like_ATP-bd"/>
</dbReference>
<accession>A0A9D1F5X4</accession>
<evidence type="ECO:0000256" key="2">
    <source>
        <dbReference type="ARBA" id="ARBA00022448"/>
    </source>
</evidence>
<dbReference type="PROSITE" id="PS50929">
    <property type="entry name" value="ABC_TM1F"/>
    <property type="match status" value="1"/>
</dbReference>
<evidence type="ECO:0000256" key="10">
    <source>
        <dbReference type="SAM" id="Phobius"/>
    </source>
</evidence>
<keyword evidence="8 10" id="KW-1133">Transmembrane helix</keyword>
<dbReference type="GO" id="GO:0016887">
    <property type="term" value="F:ATP hydrolysis activity"/>
    <property type="evidence" value="ECO:0007669"/>
    <property type="project" value="InterPro"/>
</dbReference>
<feature type="transmembrane region" description="Helical" evidence="10">
    <location>
        <begin position="171"/>
        <end position="188"/>
    </location>
</feature>
<dbReference type="GO" id="GO:0008234">
    <property type="term" value="F:cysteine-type peptidase activity"/>
    <property type="evidence" value="ECO:0007669"/>
    <property type="project" value="UniProtKB-KW"/>
</dbReference>
<dbReference type="Pfam" id="PF00005">
    <property type="entry name" value="ABC_tran"/>
    <property type="match status" value="1"/>
</dbReference>
<evidence type="ECO:0000256" key="7">
    <source>
        <dbReference type="ARBA" id="ARBA00022840"/>
    </source>
</evidence>
<evidence type="ECO:0000256" key="1">
    <source>
        <dbReference type="ARBA" id="ARBA00004651"/>
    </source>
</evidence>
<keyword evidence="6" id="KW-0788">Thiol protease</keyword>
<dbReference type="FunFam" id="3.40.50.300:FF:000299">
    <property type="entry name" value="ABC transporter ATP-binding protein/permease"/>
    <property type="match status" value="1"/>
</dbReference>
<keyword evidence="7 13" id="KW-0067">ATP-binding</keyword>
<feature type="transmembrane region" description="Helical" evidence="10">
    <location>
        <begin position="67"/>
        <end position="88"/>
    </location>
</feature>
<sequence>MKDHKKSKYNMWQNTGFMLKTAWEICRSVPFLVVILAAVTAGKTTAEMLIAPVLLGQVEEKVPLWELVWSIVGFSALLFLLSGLCAYLTDNSLFGRITVRLNLLRRIDTKVAETSYPNTLDNDFINSEDKALHSCSSNSQATESIWRTWTDILTNVIGFIVYLLLLSGLNPWLMVIVVVTAVAGYFVNKRINGWGYRHREEEAAYIEKMDYVNRVATKRTHAKDIRIFGLRDWLEDVWDRTLGLYRSFIARREGIYLWSNVVDLVLTFMRNGIAYAYLIWLALEQGLPASEFLLYFNTVSGFTQWITGILEKFSVLHTQSLDISAVREFLEWPEPFKFDDGEPLDADPGKSHEIRLEDVSYRYPYGDEDILSHISLTIHPGEKLAVVGLNGAGKTTLVRLVCGFLDPTHGRVLLNGEDIRKYDRRDYYALFSAVFQDFSILEASVAQNVAQRVNGIDEARVWECLDKAGMTRTVQELPSGLETPVGRQVYEDGVELSGGQTQRLMLARALYKNAPVILLDEPTAALDPIAENDIYMKYSEMTHGRTSLFISHRLASTRFCDRILFMEHGKIAEEGTHASLMALDGGYAHLFQVQSRYYQDKGTDGDADAFNELSGKGGSCHE</sequence>
<dbReference type="PANTHER" id="PTHR24221:SF646">
    <property type="entry name" value="HAEMOLYSIN SECRETION ATP-BINDING PROTEIN"/>
    <property type="match status" value="1"/>
</dbReference>
<protein>
    <submittedName>
        <fullName evidence="13">ABC transporter ATP-binding protein</fullName>
    </submittedName>
</protein>
<dbReference type="SUPFAM" id="SSF90123">
    <property type="entry name" value="ABC transporter transmembrane region"/>
    <property type="match status" value="1"/>
</dbReference>
<dbReference type="SUPFAM" id="SSF52540">
    <property type="entry name" value="P-loop containing nucleoside triphosphate hydrolases"/>
    <property type="match status" value="1"/>
</dbReference>
<evidence type="ECO:0000313" key="14">
    <source>
        <dbReference type="Proteomes" id="UP000823927"/>
    </source>
</evidence>
<evidence type="ECO:0000256" key="3">
    <source>
        <dbReference type="ARBA" id="ARBA00022475"/>
    </source>
</evidence>
<dbReference type="InterPro" id="IPR003593">
    <property type="entry name" value="AAA+_ATPase"/>
</dbReference>
<evidence type="ECO:0000256" key="5">
    <source>
        <dbReference type="ARBA" id="ARBA00022741"/>
    </source>
</evidence>
<dbReference type="GO" id="GO:0005524">
    <property type="term" value="F:ATP binding"/>
    <property type="evidence" value="ECO:0007669"/>
    <property type="project" value="UniProtKB-KW"/>
</dbReference>
<gene>
    <name evidence="13" type="ORF">IAB46_11875</name>
</gene>
<keyword evidence="3" id="KW-1003">Cell membrane</keyword>
<evidence type="ECO:0000256" key="8">
    <source>
        <dbReference type="ARBA" id="ARBA00022989"/>
    </source>
</evidence>
<evidence type="ECO:0000256" key="9">
    <source>
        <dbReference type="ARBA" id="ARBA00023136"/>
    </source>
</evidence>
<keyword evidence="2" id="KW-0813">Transport</keyword>
<dbReference type="Gene3D" id="1.20.1560.10">
    <property type="entry name" value="ABC transporter type 1, transmembrane domain"/>
    <property type="match status" value="1"/>
</dbReference>
<dbReference type="Proteomes" id="UP000823927">
    <property type="component" value="Unassembled WGS sequence"/>
</dbReference>
<dbReference type="PROSITE" id="PS50893">
    <property type="entry name" value="ABC_TRANSPORTER_2"/>
    <property type="match status" value="1"/>
</dbReference>
<evidence type="ECO:0000259" key="11">
    <source>
        <dbReference type="PROSITE" id="PS50893"/>
    </source>
</evidence>